<accession>A0A8C1GU05</accession>
<dbReference type="InterPro" id="IPR016186">
    <property type="entry name" value="C-type_lectin-like/link_sf"/>
</dbReference>
<dbReference type="Proteomes" id="UP000694427">
    <property type="component" value="Unplaced"/>
</dbReference>
<dbReference type="PANTHER" id="PTHR45710:SF26">
    <property type="entry name" value="RH26557P"/>
    <property type="match status" value="1"/>
</dbReference>
<organism evidence="1 2">
    <name type="scientific">Cyprinus carpio</name>
    <name type="common">Common carp</name>
    <dbReference type="NCBI Taxonomy" id="7962"/>
    <lineage>
        <taxon>Eukaryota</taxon>
        <taxon>Metazoa</taxon>
        <taxon>Chordata</taxon>
        <taxon>Craniata</taxon>
        <taxon>Vertebrata</taxon>
        <taxon>Euteleostomi</taxon>
        <taxon>Actinopterygii</taxon>
        <taxon>Neopterygii</taxon>
        <taxon>Teleostei</taxon>
        <taxon>Ostariophysi</taxon>
        <taxon>Cypriniformes</taxon>
        <taxon>Cyprinidae</taxon>
        <taxon>Cyprininae</taxon>
        <taxon>Cyprinus</taxon>
    </lineage>
</organism>
<evidence type="ECO:0000313" key="1">
    <source>
        <dbReference type="Ensembl" id="ENSCCRP00010013712.1"/>
    </source>
</evidence>
<sequence>MILLELIKDQTLLRLFVDFKQHFQWRFKTCFTEGQTVVSEYYTTFVTMKDVTLTNLSFKCNKPIACPKDWEYHAGKCYLFSTNELNWTDSRDSCIDGGHLLIINSRNEQVYEKEEELNSWFIVVCNNALRRICRTRSSRQTKWPLSNVNKLFGNRNVAYALVLYIYLRPGYTSLSAFCSCV</sequence>
<dbReference type="InterPro" id="IPR016187">
    <property type="entry name" value="CTDL_fold"/>
</dbReference>
<dbReference type="SUPFAM" id="SSF56436">
    <property type="entry name" value="C-type lectin-like"/>
    <property type="match status" value="1"/>
</dbReference>
<dbReference type="Gene3D" id="3.10.100.10">
    <property type="entry name" value="Mannose-Binding Protein A, subunit A"/>
    <property type="match status" value="1"/>
</dbReference>
<dbReference type="AlphaFoldDB" id="A0A8C1GU05"/>
<reference evidence="1" key="2">
    <citation type="submission" date="2025-09" db="UniProtKB">
        <authorList>
            <consortium name="Ensembl"/>
        </authorList>
    </citation>
    <scope>IDENTIFICATION</scope>
</reference>
<reference evidence="1" key="1">
    <citation type="submission" date="2025-08" db="UniProtKB">
        <authorList>
            <consortium name="Ensembl"/>
        </authorList>
    </citation>
    <scope>IDENTIFICATION</scope>
</reference>
<name>A0A8C1GU05_CYPCA</name>
<dbReference type="Ensembl" id="ENSCCRT00010014966.1">
    <property type="protein sequence ID" value="ENSCCRP00010013712.1"/>
    <property type="gene ID" value="ENSCCRG00010005904.1"/>
</dbReference>
<dbReference type="InterPro" id="IPR050828">
    <property type="entry name" value="C-type_lectin/matrix_domain"/>
</dbReference>
<protein>
    <recommendedName>
        <fullName evidence="3">C-type lectin domain-containing protein</fullName>
    </recommendedName>
</protein>
<keyword evidence="2" id="KW-1185">Reference proteome</keyword>
<dbReference type="PANTHER" id="PTHR45710">
    <property type="entry name" value="C-TYPE LECTIN DOMAIN-CONTAINING PROTEIN 180"/>
    <property type="match status" value="1"/>
</dbReference>
<evidence type="ECO:0008006" key="3">
    <source>
        <dbReference type="Google" id="ProtNLM"/>
    </source>
</evidence>
<proteinExistence type="predicted"/>
<evidence type="ECO:0000313" key="2">
    <source>
        <dbReference type="Proteomes" id="UP000694427"/>
    </source>
</evidence>